<proteinExistence type="predicted"/>
<dbReference type="GO" id="GO:0016020">
    <property type="term" value="C:membrane"/>
    <property type="evidence" value="ECO:0007669"/>
    <property type="project" value="GOC"/>
</dbReference>
<organism evidence="12 13">
    <name type="scientific">Actinospica durhamensis</name>
    <dbReference type="NCBI Taxonomy" id="1508375"/>
    <lineage>
        <taxon>Bacteria</taxon>
        <taxon>Bacillati</taxon>
        <taxon>Actinomycetota</taxon>
        <taxon>Actinomycetes</taxon>
        <taxon>Catenulisporales</taxon>
        <taxon>Actinospicaceae</taxon>
        <taxon>Actinospica</taxon>
    </lineage>
</organism>
<gene>
    <name evidence="12" type="ORF">KDL01_07100</name>
</gene>
<keyword evidence="13" id="KW-1185">Reference proteome</keyword>
<dbReference type="PANTHER" id="PTHR12468:SF2">
    <property type="entry name" value="GPI MANNOSYLTRANSFERASE 2"/>
    <property type="match status" value="1"/>
</dbReference>
<feature type="transmembrane region" description="Helical" evidence="11">
    <location>
        <begin position="395"/>
        <end position="420"/>
    </location>
</feature>
<evidence type="ECO:0000256" key="7">
    <source>
        <dbReference type="ARBA" id="ARBA00022824"/>
    </source>
</evidence>
<evidence type="ECO:0000256" key="6">
    <source>
        <dbReference type="ARBA" id="ARBA00022692"/>
    </source>
</evidence>
<dbReference type="RefSeq" id="WP_212527547.1">
    <property type="nucleotide sequence ID" value="NZ_JAGSOG010000021.1"/>
</dbReference>
<feature type="transmembrane region" description="Helical" evidence="11">
    <location>
        <begin position="326"/>
        <end position="345"/>
    </location>
</feature>
<evidence type="ECO:0008006" key="14">
    <source>
        <dbReference type="Google" id="ProtNLM"/>
    </source>
</evidence>
<keyword evidence="6 11" id="KW-0812">Transmembrane</keyword>
<dbReference type="InterPro" id="IPR007315">
    <property type="entry name" value="PIG-V/Gpi18"/>
</dbReference>
<feature type="transmembrane region" description="Helical" evidence="11">
    <location>
        <begin position="352"/>
        <end position="375"/>
    </location>
</feature>
<feature type="transmembrane region" description="Helical" evidence="11">
    <location>
        <begin position="221"/>
        <end position="252"/>
    </location>
</feature>
<evidence type="ECO:0000256" key="9">
    <source>
        <dbReference type="ARBA" id="ARBA00023136"/>
    </source>
</evidence>
<dbReference type="PANTHER" id="PTHR12468">
    <property type="entry name" value="GPI MANNOSYLTRANSFERASE 2"/>
    <property type="match status" value="1"/>
</dbReference>
<dbReference type="GO" id="GO:0004376">
    <property type="term" value="F:GPI mannosyltransferase activity"/>
    <property type="evidence" value="ECO:0007669"/>
    <property type="project" value="InterPro"/>
</dbReference>
<keyword evidence="3" id="KW-0337">GPI-anchor biosynthesis</keyword>
<protein>
    <recommendedName>
        <fullName evidence="14">Mannosyltransferase PIG-V</fullName>
    </recommendedName>
</protein>
<reference evidence="12" key="1">
    <citation type="submission" date="2021-04" db="EMBL/GenBank/DDBJ databases">
        <title>Genome based classification of Actinospica acidithermotolerans sp. nov., an actinobacterium isolated from an Indonesian hot spring.</title>
        <authorList>
            <person name="Kusuma A.B."/>
            <person name="Putra K.E."/>
            <person name="Nafisah S."/>
            <person name="Loh J."/>
            <person name="Nouioui I."/>
            <person name="Goodfellow M."/>
        </authorList>
    </citation>
    <scope>NUCLEOTIDE SEQUENCE</scope>
    <source>
        <strain evidence="12">CSCA 57</strain>
    </source>
</reference>
<evidence type="ECO:0000256" key="10">
    <source>
        <dbReference type="SAM" id="MobiDB-lite"/>
    </source>
</evidence>
<keyword evidence="7" id="KW-0256">Endoplasmic reticulum</keyword>
<evidence type="ECO:0000256" key="3">
    <source>
        <dbReference type="ARBA" id="ARBA00022502"/>
    </source>
</evidence>
<accession>A0A941IQK3</accession>
<dbReference type="AlphaFoldDB" id="A0A941IQK3"/>
<sequence length="421" mass="44954">MSTVGEQVRGTSEVDDATGGASEQESAASVPSPAPRVRAERPLWLTALLVTLPAWLAAHALVLLMQDYAVRRDPPFAAQMPNQPVIHHLFNQLFTWDTAWYAGIAAHGYSGVASDGIRFWPLLPLTIRSLDLVGIGALTAELVVCWLASLAFGMFMYRVALAVGADRGTARRAVWLSQLAPGAFVLVMGYTEALAGMLAAAFLAAIVLVRPGTLPTARATWTWYAVGFAAGFGSGLVRPTGWLLCLAGLIEVVRARRDRPSGTAARLVLAASPVLGLLTFLGWVQSEYHDWMLPYSTQQAANLRGTTAQSPWPSAVDSLNQGGNGAGAFTVILVVASIGLLWGCVRRLPASYTAWAFVSLAAVITAPHFSSFARYSSGILPLLLVAAMLTTRRSAWLWTIGSSAALCAYFAFQSFIGIYIP</sequence>
<evidence type="ECO:0000256" key="1">
    <source>
        <dbReference type="ARBA" id="ARBA00004477"/>
    </source>
</evidence>
<name>A0A941IQK3_9ACTN</name>
<evidence type="ECO:0000256" key="8">
    <source>
        <dbReference type="ARBA" id="ARBA00022989"/>
    </source>
</evidence>
<dbReference type="Proteomes" id="UP000675781">
    <property type="component" value="Unassembled WGS sequence"/>
</dbReference>
<comment type="subcellular location">
    <subcellularLocation>
        <location evidence="1">Endoplasmic reticulum membrane</location>
        <topology evidence="1">Multi-pass membrane protein</topology>
    </subcellularLocation>
</comment>
<keyword evidence="4" id="KW-0328">Glycosyltransferase</keyword>
<keyword evidence="8 11" id="KW-1133">Transmembrane helix</keyword>
<evidence type="ECO:0000256" key="5">
    <source>
        <dbReference type="ARBA" id="ARBA00022679"/>
    </source>
</evidence>
<comment type="pathway">
    <text evidence="2">Glycolipid biosynthesis; glycosylphosphatidylinositol-anchor biosynthesis.</text>
</comment>
<comment type="caution">
    <text evidence="12">The sequence shown here is derived from an EMBL/GenBank/DDBJ whole genome shotgun (WGS) entry which is preliminary data.</text>
</comment>
<evidence type="ECO:0000256" key="11">
    <source>
        <dbReference type="SAM" id="Phobius"/>
    </source>
</evidence>
<evidence type="ECO:0000256" key="2">
    <source>
        <dbReference type="ARBA" id="ARBA00004687"/>
    </source>
</evidence>
<dbReference type="GO" id="GO:0006506">
    <property type="term" value="P:GPI anchor biosynthetic process"/>
    <property type="evidence" value="ECO:0007669"/>
    <property type="project" value="UniProtKB-KW"/>
</dbReference>
<feature type="region of interest" description="Disordered" evidence="10">
    <location>
        <begin position="1"/>
        <end position="34"/>
    </location>
</feature>
<keyword evidence="5" id="KW-0808">Transferase</keyword>
<evidence type="ECO:0000256" key="4">
    <source>
        <dbReference type="ARBA" id="ARBA00022676"/>
    </source>
</evidence>
<feature type="transmembrane region" description="Helical" evidence="11">
    <location>
        <begin position="132"/>
        <end position="161"/>
    </location>
</feature>
<keyword evidence="9 11" id="KW-0472">Membrane</keyword>
<evidence type="ECO:0000313" key="13">
    <source>
        <dbReference type="Proteomes" id="UP000675781"/>
    </source>
</evidence>
<evidence type="ECO:0000313" key="12">
    <source>
        <dbReference type="EMBL" id="MBR7833023.1"/>
    </source>
</evidence>
<feature type="transmembrane region" description="Helical" evidence="11">
    <location>
        <begin position="43"/>
        <end position="65"/>
    </location>
</feature>
<feature type="transmembrane region" description="Helical" evidence="11">
    <location>
        <begin position="264"/>
        <end position="284"/>
    </location>
</feature>
<dbReference type="GO" id="GO:0000009">
    <property type="term" value="F:alpha-1,6-mannosyltransferase activity"/>
    <property type="evidence" value="ECO:0007669"/>
    <property type="project" value="InterPro"/>
</dbReference>
<dbReference type="EMBL" id="JAGSOG010000021">
    <property type="protein sequence ID" value="MBR7833023.1"/>
    <property type="molecule type" value="Genomic_DNA"/>
</dbReference>
<feature type="transmembrane region" description="Helical" evidence="11">
    <location>
        <begin position="182"/>
        <end position="209"/>
    </location>
</feature>